<feature type="compositionally biased region" description="Low complexity" evidence="1">
    <location>
        <begin position="80"/>
        <end position="90"/>
    </location>
</feature>
<dbReference type="Proteomes" id="UP001164693">
    <property type="component" value="Chromosome"/>
</dbReference>
<dbReference type="RefSeq" id="WP_269442577.1">
    <property type="nucleotide sequence ID" value="NZ_CP097463.1"/>
</dbReference>
<protein>
    <submittedName>
        <fullName evidence="2">Uncharacterized protein</fullName>
    </submittedName>
</protein>
<accession>A0ABY7JU13</accession>
<name>A0ABY7JU13_9ACTN</name>
<feature type="compositionally biased region" description="Basic residues" evidence="1">
    <location>
        <begin position="136"/>
        <end position="148"/>
    </location>
</feature>
<gene>
    <name evidence="2" type="ORF">M6B22_16110</name>
</gene>
<keyword evidence="3" id="KW-1185">Reference proteome</keyword>
<evidence type="ECO:0000256" key="1">
    <source>
        <dbReference type="SAM" id="MobiDB-lite"/>
    </source>
</evidence>
<feature type="region of interest" description="Disordered" evidence="1">
    <location>
        <begin position="109"/>
        <end position="158"/>
    </location>
</feature>
<sequence length="158" mass="16487">MPQLPTPLRAALGLAAEAAEQARHLPDRAIELPMLAISTALQVSLRAQQRYAMLAARGDDLLNRRPTTDEPPPWATFDGPVDAAAPAQDQVPPADAAVIAKAVAAEAVASSGDAGPAADNAPLAGVTDLADAPKPYPRKTVRKPRNTKPSRFDTVGDE</sequence>
<evidence type="ECO:0000313" key="3">
    <source>
        <dbReference type="Proteomes" id="UP001164693"/>
    </source>
</evidence>
<organism evidence="2 3">
    <name type="scientific">Jatrophihabitans cynanchi</name>
    <dbReference type="NCBI Taxonomy" id="2944128"/>
    <lineage>
        <taxon>Bacteria</taxon>
        <taxon>Bacillati</taxon>
        <taxon>Actinomycetota</taxon>
        <taxon>Actinomycetes</taxon>
        <taxon>Jatrophihabitantales</taxon>
        <taxon>Jatrophihabitantaceae</taxon>
        <taxon>Jatrophihabitans</taxon>
    </lineage>
</organism>
<feature type="region of interest" description="Disordered" evidence="1">
    <location>
        <begin position="62"/>
        <end position="90"/>
    </location>
</feature>
<proteinExistence type="predicted"/>
<dbReference type="EMBL" id="CP097463">
    <property type="protein sequence ID" value="WAX56051.1"/>
    <property type="molecule type" value="Genomic_DNA"/>
</dbReference>
<reference evidence="2" key="1">
    <citation type="submission" date="2022-05" db="EMBL/GenBank/DDBJ databases">
        <title>Jatrophihabitans sp. SB3-54 whole genome sequence.</title>
        <authorList>
            <person name="Suh M.K."/>
            <person name="Eom M.K."/>
            <person name="Kim J.S."/>
            <person name="Kim H.S."/>
            <person name="Do H.E."/>
            <person name="Shin Y.K."/>
            <person name="Lee J.-S."/>
        </authorList>
    </citation>
    <scope>NUCLEOTIDE SEQUENCE</scope>
    <source>
        <strain evidence="2">SB3-54</strain>
    </source>
</reference>
<evidence type="ECO:0000313" key="2">
    <source>
        <dbReference type="EMBL" id="WAX56051.1"/>
    </source>
</evidence>